<accession>A0A819Z765</accession>
<name>A0A819Z765_9BILA</name>
<dbReference type="Proteomes" id="UP000663866">
    <property type="component" value="Unassembled WGS sequence"/>
</dbReference>
<dbReference type="PANTHER" id="PTHR46579">
    <property type="entry name" value="F5/8 TYPE C DOMAIN-CONTAINING PROTEIN-RELATED"/>
    <property type="match status" value="1"/>
</dbReference>
<evidence type="ECO:0000256" key="1">
    <source>
        <dbReference type="SAM" id="Coils"/>
    </source>
</evidence>
<feature type="coiled-coil region" evidence="1">
    <location>
        <begin position="113"/>
        <end position="140"/>
    </location>
</feature>
<proteinExistence type="predicted"/>
<evidence type="ECO:0000256" key="2">
    <source>
        <dbReference type="SAM" id="MobiDB-lite"/>
    </source>
</evidence>
<reference evidence="4" key="1">
    <citation type="submission" date="2021-02" db="EMBL/GenBank/DDBJ databases">
        <authorList>
            <person name="Nowell W R."/>
        </authorList>
    </citation>
    <scope>NUCLEOTIDE SEQUENCE</scope>
</reference>
<keyword evidence="3" id="KW-0472">Membrane</keyword>
<comment type="caution">
    <text evidence="4">The sequence shown here is derived from an EMBL/GenBank/DDBJ whole genome shotgun (WGS) entry which is preliminary data.</text>
</comment>
<feature type="compositionally biased region" description="Polar residues" evidence="2">
    <location>
        <begin position="837"/>
        <end position="861"/>
    </location>
</feature>
<keyword evidence="3" id="KW-0812">Transmembrane</keyword>
<dbReference type="PANTHER" id="PTHR46579:SF1">
    <property type="entry name" value="F5_8 TYPE C DOMAIN-CONTAINING PROTEIN"/>
    <property type="match status" value="1"/>
</dbReference>
<feature type="region of interest" description="Disordered" evidence="2">
    <location>
        <begin position="793"/>
        <end position="861"/>
    </location>
</feature>
<organism evidence="4 5">
    <name type="scientific">Rotaria magnacalcarata</name>
    <dbReference type="NCBI Taxonomy" id="392030"/>
    <lineage>
        <taxon>Eukaryota</taxon>
        <taxon>Metazoa</taxon>
        <taxon>Spiralia</taxon>
        <taxon>Gnathifera</taxon>
        <taxon>Rotifera</taxon>
        <taxon>Eurotatoria</taxon>
        <taxon>Bdelloidea</taxon>
        <taxon>Philodinida</taxon>
        <taxon>Philodinidae</taxon>
        <taxon>Rotaria</taxon>
    </lineage>
</organism>
<dbReference type="EMBL" id="CAJOBG010005897">
    <property type="protein sequence ID" value="CAF4169256.1"/>
    <property type="molecule type" value="Genomic_DNA"/>
</dbReference>
<evidence type="ECO:0000256" key="3">
    <source>
        <dbReference type="SAM" id="Phobius"/>
    </source>
</evidence>
<protein>
    <submittedName>
        <fullName evidence="4">Uncharacterized protein</fullName>
    </submittedName>
</protein>
<sequence length="1093" mass="126873">MSSMSKSDFQKYYKQIIIPNTHRIKSLHLSNPFSIDLFLTHNCIISKLIRLKTLILYDIQSIDFQNLLIYLISLPYLCSLVPMSIRHASDTGVDTTTRRTGSTTVQSFLMAESNSTNEENVEDENEYKKLMNNHRQAKRRQRLAERFCSNDVTDLTALNTDVENFRGSDDEDYFYNDTVDNADDSYFESQFIVKRSFVLLYSAFQLIDSVSPDGREDGPLENIDIGNEDIVGMFDDDEEYENIDAILESMNGSVDLELAIAEYVTHANLDKLKTNDLINLLNLVHDQEKSPPASSLILWNRLNIKFNYYTIEYCTSCEIYKKQSGRSRNPITLFLYTDGKPVIKSSKSSIWPVLATVVEIPRPYRDYRKNMFMLCLWHSPRSPTVHQLFGNISEDLSYLIRNGIDIDINSFGSIHFDIFIQGICADGPGQSKVTEMVSHNGYYACRVCEIEGQYSAVAGTCTYAWSSYELTDPPFRTKDKYEICLQQVEHLKKTNNKNINIRGIKGISPLNHLIFIPTQAVYDYMHLCLEGHLKVLLKAWNDLYSGSSIQIREIIARFDDFLLNIDYPHFMHRRIRNLRSFNDWKASQLRIFLLYLSLPFLVFFNDYFSPLLIYHFALYTVYVRTLCTFQERKHVYDVRPFIEMHLKRFPEFYPNSKELLSTHCNSHLWQQVIRHGSLSATNMFACESFLHELYKSAHGTKHIANQIGYWYTIHRAIHFMSSQTHINRISHEQLMDGYIDEIFIKKSQQQFDQAFTHEFGSLSNGNLLIICFILLYEYSVYLRKMSSIPTYRGSTSQRFATTATNSSQQHYSSQHQNYSTQPPSSEAGSFFGPMRSSLANNQPQTLQSPYSQRRAQPYTTNSPRVIRRQPDISFDEADIQDDHDRSENECILAPPPVTLQRSTLEKLLGRLDTLGNEMSTLQTKTDKLLKMFLVSSRKEREMATTRPKSKPNPILWENQNLLEKGRTPLPTTYMCHLVRKMYSADEIKNKVPQLPPKEGDERLNKIKECLITLYFSHDPSLIDEFMSTKGHDSLYGQERTKKSRDKLKEELQLAKSRKNNKNIGDNNIINDLSSIYVNSQFQTRNDDYEQFNN</sequence>
<evidence type="ECO:0000313" key="5">
    <source>
        <dbReference type="Proteomes" id="UP000663866"/>
    </source>
</evidence>
<gene>
    <name evidence="4" type="ORF">OVN521_LOCUS24607</name>
</gene>
<feature type="compositionally biased region" description="Polar residues" evidence="2">
    <location>
        <begin position="793"/>
        <end position="803"/>
    </location>
</feature>
<dbReference type="AlphaFoldDB" id="A0A819Z765"/>
<feature type="compositionally biased region" description="Low complexity" evidence="2">
    <location>
        <begin position="804"/>
        <end position="821"/>
    </location>
</feature>
<evidence type="ECO:0000313" key="4">
    <source>
        <dbReference type="EMBL" id="CAF4169256.1"/>
    </source>
</evidence>
<keyword evidence="3" id="KW-1133">Transmembrane helix</keyword>
<keyword evidence="5" id="KW-1185">Reference proteome</keyword>
<feature type="transmembrane region" description="Helical" evidence="3">
    <location>
        <begin position="611"/>
        <end position="629"/>
    </location>
</feature>
<keyword evidence="1" id="KW-0175">Coiled coil</keyword>